<gene>
    <name evidence="1" type="primary">yfmS_3</name>
    <name evidence="1" type="ORF">CB4_00477</name>
</gene>
<protein>
    <submittedName>
        <fullName evidence="1">Putative sensory transducer protein YfmS</fullName>
    </submittedName>
</protein>
<organism evidence="1 2">
    <name type="scientific">Aneurinibacillus soli</name>
    <dbReference type="NCBI Taxonomy" id="1500254"/>
    <lineage>
        <taxon>Bacteria</taxon>
        <taxon>Bacillati</taxon>
        <taxon>Bacillota</taxon>
        <taxon>Bacilli</taxon>
        <taxon>Bacillales</taxon>
        <taxon>Paenibacillaceae</taxon>
        <taxon>Aneurinibacillus group</taxon>
        <taxon>Aneurinibacillus</taxon>
    </lineage>
</organism>
<dbReference type="GO" id="GO:0007165">
    <property type="term" value="P:signal transduction"/>
    <property type="evidence" value="ECO:0007669"/>
    <property type="project" value="InterPro"/>
</dbReference>
<dbReference type="SUPFAM" id="SSF58104">
    <property type="entry name" value="Methyl-accepting chemotaxis protein (MCP) signaling domain"/>
    <property type="match status" value="1"/>
</dbReference>
<dbReference type="PROSITE" id="PS50111">
    <property type="entry name" value="CHEMOTAXIS_TRANSDUC_2"/>
    <property type="match status" value="1"/>
</dbReference>
<reference evidence="1 2" key="1">
    <citation type="submission" date="2015-12" db="EMBL/GenBank/DDBJ databases">
        <title>Genome sequence of Aneurinibacillus soli.</title>
        <authorList>
            <person name="Lee J.S."/>
            <person name="Lee K.C."/>
            <person name="Kim K.K."/>
            <person name="Lee B.W."/>
        </authorList>
    </citation>
    <scope>NUCLEOTIDE SEQUENCE [LARGE SCALE GENOMIC DNA]</scope>
    <source>
        <strain evidence="1 2">CB4</strain>
    </source>
</reference>
<dbReference type="Proteomes" id="UP000217696">
    <property type="component" value="Chromosome"/>
</dbReference>
<keyword evidence="2" id="KW-1185">Reference proteome</keyword>
<dbReference type="Pfam" id="PF00015">
    <property type="entry name" value="MCPsignal"/>
    <property type="match status" value="1"/>
</dbReference>
<accession>A0A0U4WC11</accession>
<dbReference type="KEGG" id="asoc:CB4_00477"/>
<dbReference type="OrthoDB" id="9807021at2"/>
<dbReference type="PANTHER" id="PTHR32089:SF112">
    <property type="entry name" value="LYSOZYME-LIKE PROTEIN-RELATED"/>
    <property type="match status" value="1"/>
</dbReference>
<dbReference type="InterPro" id="IPR004089">
    <property type="entry name" value="MCPsignal_dom"/>
</dbReference>
<proteinExistence type="predicted"/>
<dbReference type="EMBL" id="AP017312">
    <property type="protein sequence ID" value="BAU26363.1"/>
    <property type="molecule type" value="Genomic_DNA"/>
</dbReference>
<dbReference type="GO" id="GO:0016020">
    <property type="term" value="C:membrane"/>
    <property type="evidence" value="ECO:0007669"/>
    <property type="project" value="InterPro"/>
</dbReference>
<name>A0A0U4WC11_9BACL</name>
<dbReference type="SMART" id="SM00283">
    <property type="entry name" value="MA"/>
    <property type="match status" value="1"/>
</dbReference>
<dbReference type="Gene3D" id="1.10.287.950">
    <property type="entry name" value="Methyl-accepting chemotaxis protein"/>
    <property type="match status" value="1"/>
</dbReference>
<dbReference type="AlphaFoldDB" id="A0A0U4WC11"/>
<evidence type="ECO:0000313" key="2">
    <source>
        <dbReference type="Proteomes" id="UP000217696"/>
    </source>
</evidence>
<evidence type="ECO:0000313" key="1">
    <source>
        <dbReference type="EMBL" id="BAU26363.1"/>
    </source>
</evidence>
<dbReference type="PANTHER" id="PTHR32089">
    <property type="entry name" value="METHYL-ACCEPTING CHEMOTAXIS PROTEIN MCPB"/>
    <property type="match status" value="1"/>
</dbReference>
<sequence length="298" mass="33067">MPCIEELASKSRIVVGIKLHQKSGVYMSTYLKTLCTIFPIIQEATGHEYLIAISDLEKFIFYSASKHLDFKIKHHEPVKPGSGTMRALETSQKVVANITDTTLYGVPYTVTSLPIHDQGELVGCLTAIRPVEKENQMKDMAARLSTAMEQMKHTMDTIYSMSEQVSTSTERINESARVSNDSVKRTTEIVSTISQLSNQTKILGLNANIEAARAGEAGRGFVVVAKEIQRLADDSGNSTRRINDFIGELGKNVQTINKEIEELSSFSKETTSTIQQMTDMVNELQTMSTDLHKLAKID</sequence>